<dbReference type="AlphaFoldDB" id="A0A1G9ZXU0"/>
<dbReference type="EMBL" id="FNHI01000023">
    <property type="protein sequence ID" value="SDN26402.1"/>
    <property type="molecule type" value="Genomic_DNA"/>
</dbReference>
<name>A0A1G9ZXU0_9ACTN</name>
<reference evidence="2" key="1">
    <citation type="submission" date="2016-10" db="EMBL/GenBank/DDBJ databases">
        <authorList>
            <person name="Varghese N."/>
            <person name="Submissions S."/>
        </authorList>
    </citation>
    <scope>NUCLEOTIDE SEQUENCE [LARGE SCALE GENOMIC DNA]</scope>
    <source>
        <strain evidence="2">CGMCC 4.7042</strain>
    </source>
</reference>
<dbReference type="Proteomes" id="UP000199063">
    <property type="component" value="Unassembled WGS sequence"/>
</dbReference>
<evidence type="ECO:0000313" key="2">
    <source>
        <dbReference type="Proteomes" id="UP000199063"/>
    </source>
</evidence>
<accession>A0A1G9ZXU0</accession>
<protein>
    <submittedName>
        <fullName evidence="1">Uncharacterized protein</fullName>
    </submittedName>
</protein>
<proteinExistence type="predicted"/>
<keyword evidence="2" id="KW-1185">Reference proteome</keyword>
<sequence length="36" mass="3685">MGFVVPWTEASGEAARAGAAHVLAVTDVTDAFRPPS</sequence>
<gene>
    <name evidence="1" type="ORF">SAMN05444921_1234</name>
</gene>
<organism evidence="1 2">
    <name type="scientific">Streptomyces wuyuanensis</name>
    <dbReference type="NCBI Taxonomy" id="1196353"/>
    <lineage>
        <taxon>Bacteria</taxon>
        <taxon>Bacillati</taxon>
        <taxon>Actinomycetota</taxon>
        <taxon>Actinomycetes</taxon>
        <taxon>Kitasatosporales</taxon>
        <taxon>Streptomycetaceae</taxon>
        <taxon>Streptomyces</taxon>
    </lineage>
</organism>
<evidence type="ECO:0000313" key="1">
    <source>
        <dbReference type="EMBL" id="SDN26402.1"/>
    </source>
</evidence>